<evidence type="ECO:0000313" key="1">
    <source>
        <dbReference type="EMBL" id="RAU17214.1"/>
    </source>
</evidence>
<dbReference type="PANTHER" id="PTHR37827">
    <property type="entry name" value="TUDOR DOMAIN-CONTAINING PROTEIN"/>
    <property type="match status" value="1"/>
</dbReference>
<comment type="caution">
    <text evidence="1">The sequence shown here is derived from an EMBL/GenBank/DDBJ whole genome shotgun (WGS) entry which is preliminary data.</text>
</comment>
<gene>
    <name evidence="1" type="ORF">DN062_13670</name>
</gene>
<accession>A0A364NJJ6</accession>
<dbReference type="PANTHER" id="PTHR37827:SF1">
    <property type="entry name" value="HNH DOMAIN-CONTAINING PROTEIN"/>
    <property type="match status" value="1"/>
</dbReference>
<dbReference type="RefSeq" id="WP_112159869.1">
    <property type="nucleotide sequence ID" value="NZ_QKRX01000011.1"/>
</dbReference>
<sequence length="98" mass="11886">MRKKPENSYCELCQRDAPLTFHHLIPRKVHRRARFQKHYTLEQLQQGIWLCYPCHRAVHRRHDEMELALRFNSLEALKSDPDMASHIVWIRKQKVLSL</sequence>
<organism evidence="1 2">
    <name type="scientific">Nitrincola tibetensis</name>
    <dbReference type="NCBI Taxonomy" id="2219697"/>
    <lineage>
        <taxon>Bacteria</taxon>
        <taxon>Pseudomonadati</taxon>
        <taxon>Pseudomonadota</taxon>
        <taxon>Gammaproteobacteria</taxon>
        <taxon>Oceanospirillales</taxon>
        <taxon>Oceanospirillaceae</taxon>
        <taxon>Nitrincola</taxon>
    </lineage>
</organism>
<protein>
    <recommendedName>
        <fullName evidence="3">HNH domain-containing protein</fullName>
    </recommendedName>
</protein>
<proteinExistence type="predicted"/>
<reference evidence="1 2" key="1">
    <citation type="submission" date="2018-06" db="EMBL/GenBank/DDBJ databases">
        <title>Nitrincola tibetense sp. nov., isolated from Lake XuguoCo on Tibetan Plateau.</title>
        <authorList>
            <person name="Xing P."/>
        </authorList>
    </citation>
    <scope>NUCLEOTIDE SEQUENCE [LARGE SCALE GENOMIC DNA]</scope>
    <source>
        <strain evidence="2">xg18</strain>
    </source>
</reference>
<keyword evidence="2" id="KW-1185">Reference proteome</keyword>
<evidence type="ECO:0008006" key="3">
    <source>
        <dbReference type="Google" id="ProtNLM"/>
    </source>
</evidence>
<name>A0A364NJJ6_9GAMM</name>
<dbReference type="Proteomes" id="UP000250744">
    <property type="component" value="Unassembled WGS sequence"/>
</dbReference>
<dbReference type="AlphaFoldDB" id="A0A364NJJ6"/>
<evidence type="ECO:0000313" key="2">
    <source>
        <dbReference type="Proteomes" id="UP000250744"/>
    </source>
</evidence>
<dbReference type="OrthoDB" id="9802640at2"/>
<dbReference type="EMBL" id="QKRX01000011">
    <property type="protein sequence ID" value="RAU17214.1"/>
    <property type="molecule type" value="Genomic_DNA"/>
</dbReference>